<accession>A0A7W8DX80</accession>
<keyword evidence="3" id="KW-0547">Nucleotide-binding</keyword>
<feature type="domain" description="ABC transporter" evidence="6">
    <location>
        <begin position="6"/>
        <end position="222"/>
    </location>
</feature>
<dbReference type="PROSITE" id="PS50893">
    <property type="entry name" value="ABC_TRANSPORTER_2"/>
    <property type="match status" value="1"/>
</dbReference>
<dbReference type="SMART" id="SM00382">
    <property type="entry name" value="AAA"/>
    <property type="match status" value="1"/>
</dbReference>
<comment type="caution">
    <text evidence="7">The sequence shown here is derived from an EMBL/GenBank/DDBJ whole genome shotgun (WGS) entry which is preliminary data.</text>
</comment>
<keyword evidence="8" id="KW-1185">Reference proteome</keyword>
<dbReference type="RefSeq" id="WP_184253548.1">
    <property type="nucleotide sequence ID" value="NZ_JACHIH010000001.1"/>
</dbReference>
<dbReference type="InterPro" id="IPR027417">
    <property type="entry name" value="P-loop_NTPase"/>
</dbReference>
<proteinExistence type="inferred from homology"/>
<evidence type="ECO:0000256" key="5">
    <source>
        <dbReference type="ARBA" id="ARBA00024722"/>
    </source>
</evidence>
<comment type="similarity">
    <text evidence="1">Belongs to the ABC transporter superfamily.</text>
</comment>
<evidence type="ECO:0000256" key="1">
    <source>
        <dbReference type="ARBA" id="ARBA00005417"/>
    </source>
</evidence>
<organism evidence="7 8">
    <name type="scientific">Rhodopseudomonas rhenobacensis</name>
    <dbReference type="NCBI Taxonomy" id="87461"/>
    <lineage>
        <taxon>Bacteria</taxon>
        <taxon>Pseudomonadati</taxon>
        <taxon>Pseudomonadota</taxon>
        <taxon>Alphaproteobacteria</taxon>
        <taxon>Hyphomicrobiales</taxon>
        <taxon>Nitrobacteraceae</taxon>
        <taxon>Rhodopseudomonas</taxon>
    </lineage>
</organism>
<dbReference type="GO" id="GO:0005524">
    <property type="term" value="F:ATP binding"/>
    <property type="evidence" value="ECO:0007669"/>
    <property type="project" value="UniProtKB-KW"/>
</dbReference>
<dbReference type="InterPro" id="IPR003439">
    <property type="entry name" value="ABC_transporter-like_ATP-bd"/>
</dbReference>
<keyword evidence="2" id="KW-0813">Transport</keyword>
<dbReference type="AlphaFoldDB" id="A0A7W8DX80"/>
<dbReference type="EMBL" id="JACHIH010000001">
    <property type="protein sequence ID" value="MBB5045603.1"/>
    <property type="molecule type" value="Genomic_DNA"/>
</dbReference>
<evidence type="ECO:0000256" key="4">
    <source>
        <dbReference type="ARBA" id="ARBA00022840"/>
    </source>
</evidence>
<comment type="function">
    <text evidence="5">Involved in beta-(1--&gt;2)glucan export. Transmembrane domains (TMD) form a pore in the inner membrane and the ATP-binding domain (NBD) is responsible for energy generation.</text>
</comment>
<gene>
    <name evidence="7" type="ORF">HNR60_000332</name>
</gene>
<name>A0A7W8DX80_9BRAD</name>
<evidence type="ECO:0000256" key="2">
    <source>
        <dbReference type="ARBA" id="ARBA00022448"/>
    </source>
</evidence>
<keyword evidence="4 7" id="KW-0067">ATP-binding</keyword>
<evidence type="ECO:0000256" key="3">
    <source>
        <dbReference type="ARBA" id="ARBA00022741"/>
    </source>
</evidence>
<dbReference type="PANTHER" id="PTHR42788:SF19">
    <property type="entry name" value="ALIPHATIC SULFONATES IMPORT ATP-BINDING PROTEIN SSUB 2"/>
    <property type="match status" value="1"/>
</dbReference>
<dbReference type="InterPro" id="IPR003593">
    <property type="entry name" value="AAA+_ATPase"/>
</dbReference>
<reference evidence="7 8" key="1">
    <citation type="submission" date="2020-08" db="EMBL/GenBank/DDBJ databases">
        <title>Genomic Encyclopedia of Type Strains, Phase IV (KMG-IV): sequencing the most valuable type-strain genomes for metagenomic binning, comparative biology and taxonomic classification.</title>
        <authorList>
            <person name="Goeker M."/>
        </authorList>
    </citation>
    <scope>NUCLEOTIDE SEQUENCE [LARGE SCALE GENOMIC DNA]</scope>
    <source>
        <strain evidence="7 8">DSM 12706</strain>
    </source>
</reference>
<protein>
    <submittedName>
        <fullName evidence="7">NitT/TauT family transport system ATP-binding protein</fullName>
    </submittedName>
</protein>
<dbReference type="InterPro" id="IPR050166">
    <property type="entry name" value="ABC_transporter_ATP-bind"/>
</dbReference>
<evidence type="ECO:0000313" key="7">
    <source>
        <dbReference type="EMBL" id="MBB5045603.1"/>
    </source>
</evidence>
<evidence type="ECO:0000313" key="8">
    <source>
        <dbReference type="Proteomes" id="UP000542353"/>
    </source>
</evidence>
<dbReference type="GO" id="GO:0016887">
    <property type="term" value="F:ATP hydrolysis activity"/>
    <property type="evidence" value="ECO:0007669"/>
    <property type="project" value="InterPro"/>
</dbReference>
<dbReference type="Gene3D" id="3.40.50.300">
    <property type="entry name" value="P-loop containing nucleotide triphosphate hydrolases"/>
    <property type="match status" value="1"/>
</dbReference>
<evidence type="ECO:0000259" key="6">
    <source>
        <dbReference type="PROSITE" id="PS50893"/>
    </source>
</evidence>
<dbReference type="SUPFAM" id="SSF52540">
    <property type="entry name" value="P-loop containing nucleoside triphosphate hydrolases"/>
    <property type="match status" value="1"/>
</dbReference>
<dbReference type="PANTHER" id="PTHR42788">
    <property type="entry name" value="TAURINE IMPORT ATP-BINDING PROTEIN-RELATED"/>
    <property type="match status" value="1"/>
</dbReference>
<dbReference type="Proteomes" id="UP000542353">
    <property type="component" value="Unassembled WGS sequence"/>
</dbReference>
<dbReference type="Pfam" id="PF00005">
    <property type="entry name" value="ABC_tran"/>
    <property type="match status" value="1"/>
</dbReference>
<sequence length="251" mass="26546">MLEVAIAGKQLTNAAGERFDVLGALTFRLSAGEVGAVVGPSGCGKTTLLRIIAGLDRDVQGRVALPPAARIGMVFQEPRLLPWRSVEDNIRLLAPDADEATLAKLFVTLELSAHRHHFPGELSLGLARRVALARAFAIKPDVLILDEPLVSLDAALAARLRDEIATLVDSRPVTTLLVTHSIDDAAKLADRIVLLSERPARILAEVPISVPRAARSATDIAAISAEIARLGGGIGPPADFAAPSRLTAPRR</sequence>